<sequence length="287" mass="33963">MKIYQILNEYFKKLDKVKTSSDGFFKDESDKERYETRFMYSFHKFQAAKYHFNNVAKFLNKDYEQEKEANIQAELPYNKVKKQKFKIRTTSAIETSSNHYVYELSAFLEALKSGIDFLAAVCEKYLKGINLDSITPLIRLVKKGKSGYILNPVKKHLNWLEYIRDYRHHLVHRKLFNISTLRKSSSIGDKQSKIYRPIVIPKNPPKYVPDTRKIRAFQGSYGIDLPYSESIFKIDDEIIDYKIEYEIPEDFIPIEKFMKNNLVSFEEFFAEIIKDLTSLSFNEILIS</sequence>
<proteinExistence type="predicted"/>
<accession>A0A0F9QKS4</accession>
<evidence type="ECO:0000313" key="1">
    <source>
        <dbReference type="EMBL" id="KKN13726.1"/>
    </source>
</evidence>
<dbReference type="EMBL" id="LAZR01003891">
    <property type="protein sequence ID" value="KKN13726.1"/>
    <property type="molecule type" value="Genomic_DNA"/>
</dbReference>
<dbReference type="AlphaFoldDB" id="A0A0F9QKS4"/>
<name>A0A0F9QKS4_9ZZZZ</name>
<reference evidence="1" key="1">
    <citation type="journal article" date="2015" name="Nature">
        <title>Complex archaea that bridge the gap between prokaryotes and eukaryotes.</title>
        <authorList>
            <person name="Spang A."/>
            <person name="Saw J.H."/>
            <person name="Jorgensen S.L."/>
            <person name="Zaremba-Niedzwiedzka K."/>
            <person name="Martijn J."/>
            <person name="Lind A.E."/>
            <person name="van Eijk R."/>
            <person name="Schleper C."/>
            <person name="Guy L."/>
            <person name="Ettema T.J."/>
        </authorList>
    </citation>
    <scope>NUCLEOTIDE SEQUENCE</scope>
</reference>
<evidence type="ECO:0008006" key="2">
    <source>
        <dbReference type="Google" id="ProtNLM"/>
    </source>
</evidence>
<organism evidence="1">
    <name type="scientific">marine sediment metagenome</name>
    <dbReference type="NCBI Taxonomy" id="412755"/>
    <lineage>
        <taxon>unclassified sequences</taxon>
        <taxon>metagenomes</taxon>
        <taxon>ecological metagenomes</taxon>
    </lineage>
</organism>
<protein>
    <recommendedName>
        <fullName evidence="2">Cthe-2314-like HEPN domain-containing protein</fullName>
    </recommendedName>
</protein>
<gene>
    <name evidence="1" type="ORF">LCGC14_1003460</name>
</gene>
<comment type="caution">
    <text evidence="1">The sequence shown here is derived from an EMBL/GenBank/DDBJ whole genome shotgun (WGS) entry which is preliminary data.</text>
</comment>